<dbReference type="GO" id="GO:0051016">
    <property type="term" value="P:barbed-end actin filament capping"/>
    <property type="evidence" value="ECO:0007669"/>
    <property type="project" value="TreeGrafter"/>
</dbReference>
<dbReference type="Gene3D" id="3.40.20.10">
    <property type="entry name" value="Severin"/>
    <property type="match status" value="6"/>
</dbReference>
<dbReference type="GO" id="GO:0005546">
    <property type="term" value="F:phosphatidylinositol-4,5-bisphosphate binding"/>
    <property type="evidence" value="ECO:0007669"/>
    <property type="project" value="TreeGrafter"/>
</dbReference>
<proteinExistence type="predicted"/>
<name>A0A7R9IAT1_9NEOP</name>
<dbReference type="AlphaFoldDB" id="A0A7R9IAT1"/>
<dbReference type="CDD" id="cd11293">
    <property type="entry name" value="gelsolin_S4_like"/>
    <property type="match status" value="1"/>
</dbReference>
<evidence type="ECO:0000256" key="2">
    <source>
        <dbReference type="SAM" id="MobiDB-lite"/>
    </source>
</evidence>
<evidence type="ECO:0000313" key="4">
    <source>
        <dbReference type="EMBL" id="CAD7454258.1"/>
    </source>
</evidence>
<feature type="domain" description="Gelsolin-like" evidence="3">
    <location>
        <begin position="511"/>
        <end position="593"/>
    </location>
</feature>
<dbReference type="GO" id="GO:0005737">
    <property type="term" value="C:cytoplasm"/>
    <property type="evidence" value="ECO:0007669"/>
    <property type="project" value="TreeGrafter"/>
</dbReference>
<dbReference type="InterPro" id="IPR029006">
    <property type="entry name" value="ADF-H/Gelsolin-like_dom_sf"/>
</dbReference>
<feature type="domain" description="Gelsolin-like" evidence="3">
    <location>
        <begin position="639"/>
        <end position="706"/>
    </location>
</feature>
<evidence type="ECO:0000259" key="3">
    <source>
        <dbReference type="Pfam" id="PF00626"/>
    </source>
</evidence>
<gene>
    <name evidence="4" type="ORF">TTEB3V08_LOCUS2371</name>
</gene>
<evidence type="ECO:0000256" key="1">
    <source>
        <dbReference type="ARBA" id="ARBA00022737"/>
    </source>
</evidence>
<dbReference type="GO" id="GO:0008154">
    <property type="term" value="P:actin polymerization or depolymerization"/>
    <property type="evidence" value="ECO:0007669"/>
    <property type="project" value="TreeGrafter"/>
</dbReference>
<dbReference type="GO" id="GO:0015629">
    <property type="term" value="C:actin cytoskeleton"/>
    <property type="evidence" value="ECO:0007669"/>
    <property type="project" value="TreeGrafter"/>
</dbReference>
<dbReference type="SUPFAM" id="SSF55753">
    <property type="entry name" value="Actin depolymerizing proteins"/>
    <property type="match status" value="6"/>
</dbReference>
<keyword evidence="1" id="KW-0677">Repeat</keyword>
<dbReference type="EMBL" id="OE000550">
    <property type="protein sequence ID" value="CAD7454258.1"/>
    <property type="molecule type" value="Genomic_DNA"/>
</dbReference>
<dbReference type="CDD" id="cd11288">
    <property type="entry name" value="gelsolin_S5_like"/>
    <property type="match status" value="1"/>
</dbReference>
<dbReference type="SMART" id="SM00262">
    <property type="entry name" value="GEL"/>
    <property type="match status" value="6"/>
</dbReference>
<feature type="domain" description="Gelsolin-like" evidence="3">
    <location>
        <begin position="300"/>
        <end position="360"/>
    </location>
</feature>
<dbReference type="InterPro" id="IPR007123">
    <property type="entry name" value="Gelsolin-like_dom"/>
</dbReference>
<feature type="compositionally biased region" description="Polar residues" evidence="2">
    <location>
        <begin position="405"/>
        <end position="418"/>
    </location>
</feature>
<dbReference type="GO" id="GO:0051015">
    <property type="term" value="F:actin filament binding"/>
    <property type="evidence" value="ECO:0007669"/>
    <property type="project" value="InterPro"/>
</dbReference>
<feature type="region of interest" description="Disordered" evidence="2">
    <location>
        <begin position="396"/>
        <end position="425"/>
    </location>
</feature>
<dbReference type="CDD" id="cd11289">
    <property type="entry name" value="gelsolin_S2_like"/>
    <property type="match status" value="1"/>
</dbReference>
<feature type="domain" description="Gelsolin-like" evidence="3">
    <location>
        <begin position="178"/>
        <end position="240"/>
    </location>
</feature>
<dbReference type="CDD" id="cd11292">
    <property type="entry name" value="gelsolin_S3_like"/>
    <property type="match status" value="1"/>
</dbReference>
<accession>A0A7R9IAT1</accession>
<dbReference type="PANTHER" id="PTHR11977">
    <property type="entry name" value="VILLIN"/>
    <property type="match status" value="1"/>
</dbReference>
<organism evidence="4">
    <name type="scientific">Timema tahoe</name>
    <dbReference type="NCBI Taxonomy" id="61484"/>
    <lineage>
        <taxon>Eukaryota</taxon>
        <taxon>Metazoa</taxon>
        <taxon>Ecdysozoa</taxon>
        <taxon>Arthropoda</taxon>
        <taxon>Hexapoda</taxon>
        <taxon>Insecta</taxon>
        <taxon>Pterygota</taxon>
        <taxon>Neoptera</taxon>
        <taxon>Polyneoptera</taxon>
        <taxon>Phasmatodea</taxon>
        <taxon>Timematodea</taxon>
        <taxon>Timematoidea</taxon>
        <taxon>Timematidae</taxon>
        <taxon>Timema</taxon>
    </lineage>
</organism>
<dbReference type="GO" id="GO:0051014">
    <property type="term" value="P:actin filament severing"/>
    <property type="evidence" value="ECO:0007669"/>
    <property type="project" value="TreeGrafter"/>
</dbReference>
<dbReference type="PANTHER" id="PTHR11977:SF123">
    <property type="entry name" value="GELSOLIN"/>
    <property type="match status" value="1"/>
</dbReference>
<dbReference type="InterPro" id="IPR007122">
    <property type="entry name" value="Villin/Gelsolin"/>
</dbReference>
<dbReference type="Pfam" id="PF00626">
    <property type="entry name" value="Gelsolin"/>
    <property type="match status" value="5"/>
</dbReference>
<reference evidence="4" key="1">
    <citation type="submission" date="2020-11" db="EMBL/GenBank/DDBJ databases">
        <authorList>
            <person name="Tran Van P."/>
        </authorList>
    </citation>
    <scope>NUCLEOTIDE SEQUENCE</scope>
</reference>
<dbReference type="FunFam" id="3.40.20.10:FF:000001">
    <property type="entry name" value="Gelsolin"/>
    <property type="match status" value="1"/>
</dbReference>
<feature type="domain" description="Gelsolin-like" evidence="3">
    <location>
        <begin position="744"/>
        <end position="791"/>
    </location>
</feature>
<sequence length="794" mass="88533">MWRDANLVLTHVAAPFDAIAPPVGSSHRHYLDKLVDKLRYKGSSHRQLTHIGGSSGRHDLDQLIDKLHYRRFKSSTLLGQTCRQAQDESGAAAILSVELDDSLGGAPVQHREVQEHESRLFLSHFASGVRYLAGGVASGFTHVDPDAVEKRLFQVKGKRNTSEHLLLLVSDRRGLVTVGVRQVDLNVSSMNKGDCFILDVGRDIYVYTGQNSKRTERLKAISAANQIRDQDHAGRARVHIIDAFSDAGEIAQFFEELGSGSASEVAEEQVGGDDLEFERSQEAVVTLYKISDDSGEMNMTKVGVKPLHQNQLNSSDCFILDTVTSGIFVWIGKQCNKDEKVEAMRRAQRFLTSNNYPAWTTFCFDVVRPTSVATWFKASLSCQTDLLMMGRSRSKESSRMENHLRSSSTSVVGEQQPTKLDWDVSTPENRYAGKNILQGTDSCEYTQCDHYSKMRPDLLIVPLTAAMPEEDFDPSSLHTSRLRLLAKNSGHAFGFMPDNGTGSVEIWRVENFELAPVDPDNYGFFFGGDSYVVKYTYEKNNRQNIIIYYWQGRESTQDERAAAAIHAVRLDNEVNGKAVQVRVTQGNEPRHFLRIFKGKMIVFMGGKASGFRNLKDHDTYDVDGTRLFHIQGTSADDVRAVQVPEVAASLNSDDVFVLETPNATYLWLGNGAIDEEKEFGANAVSLVSPDTEATNVTEGEEPEEFWSALGGQGSYKTARDNGTPLLGPRLFHCWVSAAGKLRVEEVDDYKQEDLNEDDIMVLDSGDEIYVWVGSLSTPEERQLGFKMAEVMPRT</sequence>
<protein>
    <recommendedName>
        <fullName evidence="3">Gelsolin-like domain-containing protein</fullName>
    </recommendedName>
</protein>
<dbReference type="PRINTS" id="PR00597">
    <property type="entry name" value="GELSOLIN"/>
</dbReference>